<dbReference type="GO" id="GO:0005524">
    <property type="term" value="F:ATP binding"/>
    <property type="evidence" value="ECO:0007669"/>
    <property type="project" value="UniProtKB-KW"/>
</dbReference>
<feature type="compositionally biased region" description="Acidic residues" evidence="4">
    <location>
        <begin position="156"/>
        <end position="165"/>
    </location>
</feature>
<reference evidence="7" key="1">
    <citation type="submission" date="2021-04" db="EMBL/GenBank/DDBJ databases">
        <title>Draft Genome Sequence of Pandoravirus japonicus, Isolated from the Sabaishi River of Niigata, Japan.</title>
        <authorList>
            <person name="Hosokawa N."/>
            <person name="Takahashi H."/>
            <person name="Aoki K."/>
            <person name="Takemura M."/>
        </authorList>
    </citation>
    <scope>NUCLEOTIDE SEQUENCE</scope>
</reference>
<evidence type="ECO:0000313" key="7">
    <source>
        <dbReference type="EMBL" id="BCU03823.1"/>
    </source>
</evidence>
<protein>
    <submittedName>
        <fullName evidence="7">SNF2 N-incomplete domain and helicase C-domain containing protein</fullName>
    </submittedName>
</protein>
<evidence type="ECO:0000256" key="2">
    <source>
        <dbReference type="ARBA" id="ARBA00022801"/>
    </source>
</evidence>
<dbReference type="InterPro" id="IPR014001">
    <property type="entry name" value="Helicase_ATP-bd"/>
</dbReference>
<evidence type="ECO:0000259" key="6">
    <source>
        <dbReference type="PROSITE" id="PS51194"/>
    </source>
</evidence>
<dbReference type="GO" id="GO:0016787">
    <property type="term" value="F:hydrolase activity"/>
    <property type="evidence" value="ECO:0007669"/>
    <property type="project" value="UniProtKB-KW"/>
</dbReference>
<feature type="region of interest" description="Disordered" evidence="4">
    <location>
        <begin position="876"/>
        <end position="895"/>
    </location>
</feature>
<dbReference type="Pfam" id="PF00271">
    <property type="entry name" value="Helicase_C"/>
    <property type="match status" value="1"/>
</dbReference>
<evidence type="ECO:0000313" key="8">
    <source>
        <dbReference type="Proteomes" id="UP001253637"/>
    </source>
</evidence>
<keyword evidence="7" id="KW-0347">Helicase</keyword>
<feature type="region of interest" description="Disordered" evidence="4">
    <location>
        <begin position="908"/>
        <end position="948"/>
    </location>
</feature>
<dbReference type="PANTHER" id="PTHR45626">
    <property type="entry name" value="TRANSCRIPTION TERMINATION FACTOR 2-RELATED"/>
    <property type="match status" value="1"/>
</dbReference>
<feature type="compositionally biased region" description="Basic and acidic residues" evidence="4">
    <location>
        <begin position="166"/>
        <end position="190"/>
    </location>
</feature>
<evidence type="ECO:0000259" key="5">
    <source>
        <dbReference type="PROSITE" id="PS51192"/>
    </source>
</evidence>
<dbReference type="PROSITE" id="PS51194">
    <property type="entry name" value="HELICASE_CTER"/>
    <property type="match status" value="1"/>
</dbReference>
<dbReference type="InterPro" id="IPR038718">
    <property type="entry name" value="SNF2-like_sf"/>
</dbReference>
<keyword evidence="1" id="KW-0547">Nucleotide-binding</keyword>
<feature type="compositionally biased region" description="Basic and acidic residues" evidence="4">
    <location>
        <begin position="81"/>
        <end position="98"/>
    </location>
</feature>
<keyword evidence="3" id="KW-0067">ATP-binding</keyword>
<dbReference type="Pfam" id="PF00176">
    <property type="entry name" value="SNF2-rel_dom"/>
    <property type="match status" value="1"/>
</dbReference>
<dbReference type="PROSITE" id="PS51192">
    <property type="entry name" value="HELICASE_ATP_BIND_1"/>
    <property type="match status" value="1"/>
</dbReference>
<dbReference type="GO" id="GO:0004386">
    <property type="term" value="F:helicase activity"/>
    <property type="evidence" value="ECO:0007669"/>
    <property type="project" value="UniProtKB-KW"/>
</dbReference>
<dbReference type="CDD" id="cd18793">
    <property type="entry name" value="SF2_C_SNF"/>
    <property type="match status" value="1"/>
</dbReference>
<dbReference type="SUPFAM" id="SSF52540">
    <property type="entry name" value="P-loop containing nucleoside triphosphate hydrolases"/>
    <property type="match status" value="2"/>
</dbReference>
<feature type="region of interest" description="Disordered" evidence="4">
    <location>
        <begin position="81"/>
        <end position="379"/>
    </location>
</feature>
<sequence length="1251" mass="133791">MDSASADIIKVRLPRPADRTGKTTRKASAARRPARINLVGDDNVNARPHAETRPAPLKRADAVATLWRPDAVHAMCDNRADAHESDHEGAVRDSHDESPLLNGSDGGLCAGDQKRDGRNSRPPKAGQEVALGASVQQVAAPSRDGAVANVEKSADESSDDDDGDEKETRTAKGHDRVADGHRRHGPDSARGRLAYRASDGAVRGDADDLVNGAEDTSSADDKGAGDAMHSGVDVDVVLGTAISNVVDSDGDNDTDEGDSSGDEDGDDDSVDSQDRSADDSGGDDHDDSDHGGSVADGNNDDVDRGQPNKDARESEEEDGPDGAYTRDSEDDDESEDDDDESDGQYDGSEDGSDNDGDDEASDSAAAREQRRPRRLGVGADATVDGGVWRRARVPPSQRVPLDESLVDEARRGTLTVEALDAVDPTVALRLATVDAARPTVERWWGHPVRGLPMVAGPDPAVPYVLLPHQVHAARWMRAREALSPGRIYGVAGGILSLRMGMGKTLTALTHILSAPRGQMPTLVLCSARVLQEWHASGVAKFFGAVDADGAPLVRALYFHRDYMTAAAMRAVDRRAIEGYDIVLTTYDMCLAECRRGHYDEDCLERGPKGRVTAVHARARSRADNPGLVGGAVLYGTPWERIVCDESQRFANPTTSIYRAVMALYGRYKWCLTGTPIRNSHTDIWAQMRFLGYTGITSRAVWKRDGPTFYTRHRLAEAVLVMGYGDHDVADDVDDNAVDRGGDDGGRGSRALAVSPPPRVDQTRPPHTSDRQRQRRPDGSPPRPTGAAAMRLPPIRHREVIVTLSAPERQTYDAVLALARSALDDMRAQTSNFACVLSMFTRLRQVAVAAHVMTLGDGTSTRDEIMRVLRRADESLATTGSVVPREDPGAHATSMTPGATITMDAAAPSRTPVCMPSAPAVPATARSDHQPPPPTATAGADRAVGGAGHRVTTTTKTVVRGHQRTTVTTTVTSAPTSGMRVAPSSQTTGTAADDPHTLRVLMQPQRRRRLPASMGAPAGQREAPATHATIEIVDDPETDADRAADDARESGMGLAMWCLDRRSRAGIGSAKMRAITRILGQVPHDEKALVFSSFAACLDLVADAMAARLPAVGVVQIDGDTPKRDRDERLRAFRAAGGPRVLLMTYKVGAEGLNLAEANHCVCVEPWWTRAVHEQAYSRCWRVGQRRPVTVYNIIAAGTMEQRVVQVARDKSATAAAYMASSASSRGAAAAASRRTGGETALDLATLSRIIG</sequence>
<keyword evidence="2" id="KW-0378">Hydrolase</keyword>
<feature type="compositionally biased region" description="Basic residues" evidence="4">
    <location>
        <begin position="22"/>
        <end position="34"/>
    </location>
</feature>
<accession>A0A811BPC7</accession>
<dbReference type="EMBL" id="LC625835">
    <property type="protein sequence ID" value="BCU03823.1"/>
    <property type="molecule type" value="Genomic_DNA"/>
</dbReference>
<organism evidence="7 8">
    <name type="scientific">Pandoravirus japonicus</name>
    <dbReference type="NCBI Taxonomy" id="2823154"/>
    <lineage>
        <taxon>Viruses</taxon>
        <taxon>Pandoravirus</taxon>
    </lineage>
</organism>
<dbReference type="Proteomes" id="UP001253637">
    <property type="component" value="Segment"/>
</dbReference>
<feature type="compositionally biased region" description="Acidic residues" evidence="4">
    <location>
        <begin position="248"/>
        <end position="271"/>
    </location>
</feature>
<evidence type="ECO:0000256" key="1">
    <source>
        <dbReference type="ARBA" id="ARBA00022741"/>
    </source>
</evidence>
<dbReference type="InterPro" id="IPR000330">
    <property type="entry name" value="SNF2_N"/>
</dbReference>
<evidence type="ECO:0000256" key="3">
    <source>
        <dbReference type="ARBA" id="ARBA00022840"/>
    </source>
</evidence>
<dbReference type="SMART" id="SM00490">
    <property type="entry name" value="HELICc"/>
    <property type="match status" value="1"/>
</dbReference>
<dbReference type="InterPro" id="IPR027417">
    <property type="entry name" value="P-loop_NTPase"/>
</dbReference>
<dbReference type="InterPro" id="IPR001650">
    <property type="entry name" value="Helicase_C-like"/>
</dbReference>
<dbReference type="Gene3D" id="3.40.50.10810">
    <property type="entry name" value="Tandem AAA-ATPase domain"/>
    <property type="match status" value="1"/>
</dbReference>
<dbReference type="GO" id="GO:0008094">
    <property type="term" value="F:ATP-dependent activity, acting on DNA"/>
    <property type="evidence" value="ECO:0007669"/>
    <property type="project" value="TreeGrafter"/>
</dbReference>
<feature type="region of interest" description="Disordered" evidence="4">
    <location>
        <begin position="967"/>
        <end position="991"/>
    </location>
</feature>
<feature type="region of interest" description="Disordered" evidence="4">
    <location>
        <begin position="730"/>
        <end position="790"/>
    </location>
</feature>
<feature type="region of interest" description="Disordered" evidence="4">
    <location>
        <begin position="1"/>
        <end position="59"/>
    </location>
</feature>
<dbReference type="InterPro" id="IPR049730">
    <property type="entry name" value="SNF2/RAD54-like_C"/>
</dbReference>
<evidence type="ECO:0000256" key="4">
    <source>
        <dbReference type="SAM" id="MobiDB-lite"/>
    </source>
</evidence>
<dbReference type="Gene3D" id="3.40.50.300">
    <property type="entry name" value="P-loop containing nucleotide triphosphate hydrolases"/>
    <property type="match status" value="1"/>
</dbReference>
<dbReference type="SMART" id="SM00487">
    <property type="entry name" value="DEXDc"/>
    <property type="match status" value="1"/>
</dbReference>
<feature type="domain" description="Helicase ATP-binding" evidence="5">
    <location>
        <begin position="484"/>
        <end position="693"/>
    </location>
</feature>
<feature type="domain" description="Helicase C-terminal" evidence="6">
    <location>
        <begin position="1073"/>
        <end position="1222"/>
    </location>
</feature>
<feature type="compositionally biased region" description="Basic and acidic residues" evidence="4">
    <location>
        <begin position="760"/>
        <end position="777"/>
    </location>
</feature>
<feature type="compositionally biased region" description="Acidic residues" evidence="4">
    <location>
        <begin position="328"/>
        <end position="361"/>
    </location>
</feature>
<name>A0A811BPC7_9VIRU</name>
<proteinExistence type="predicted"/>
<dbReference type="InterPro" id="IPR050628">
    <property type="entry name" value="SNF2_RAD54_helicase_TF"/>
</dbReference>
<feature type="compositionally biased region" description="Basic and acidic residues" evidence="4">
    <location>
        <begin position="301"/>
        <end position="312"/>
    </location>
</feature>
<feature type="compositionally biased region" description="Basic and acidic residues" evidence="4">
    <location>
        <begin position="736"/>
        <end position="746"/>
    </location>
</feature>
<dbReference type="GO" id="GO:0006281">
    <property type="term" value="P:DNA repair"/>
    <property type="evidence" value="ECO:0007669"/>
    <property type="project" value="TreeGrafter"/>
</dbReference>